<feature type="compositionally biased region" description="Basic and acidic residues" evidence="1">
    <location>
        <begin position="479"/>
        <end position="490"/>
    </location>
</feature>
<evidence type="ECO:0000313" key="4">
    <source>
        <dbReference type="Proteomes" id="UP000018050"/>
    </source>
</evidence>
<dbReference type="Proteomes" id="UP000018050">
    <property type="component" value="Unassembled WGS sequence"/>
</dbReference>
<dbReference type="RefSeq" id="XP_013251304.1">
    <property type="nucleotide sequence ID" value="XM_013395850.1"/>
</dbReference>
<sequence>MRLDAAAAAAVAAAALALLNGCPANSAGPPSSWNVWGVQRPRGQPGMVPPGGAGGWWQGLPPPQQQNGGAVPMPPMQPIQKPQVPLQQPPMVTGGAVNTAPSLLGTGLVQQRARVQQAGLSQHDSHSSSGVPVGANAAAGLWKTSNTGRALYELLKEVRKCFGYAPGGGSWGSNEAFGPVENLTKAFTGLSRLLQDVIDFCDTENMQKGLHDEFGQHMHTPQAHGYGAAGAASKFPVEAFVEQASDYARRTTTQMRALLHLLESVWEGSPTRISVSRDVQKFNTVVADCKEVYQLGSQVVSAAVGAVLPYLSTCSFFSKNGPHGAYRLWSLVGARIGSALRYIFQCVEVLRKTSTRMVDLVSGKIQTQSLMDFARSKPFFRAAAYLESAEARSASSVNYLGELVTAFQSHTASFTTFPQHTNDGSHHHHLSFTDEDDQQTLNDDDGQAEFSLMAEDIGDLPPQQEQGGIGAPSDDDYGREELQTSMDEPRFPWSSGPDAQEDLSNEMQTIEGGSE</sequence>
<name>U6GFV3_EIMAC</name>
<feature type="chain" id="PRO_5004670841" evidence="2">
    <location>
        <begin position="28"/>
        <end position="515"/>
    </location>
</feature>
<reference evidence="3" key="2">
    <citation type="submission" date="2013-10" db="EMBL/GenBank/DDBJ databases">
        <authorList>
            <person name="Aslett M."/>
        </authorList>
    </citation>
    <scope>NUCLEOTIDE SEQUENCE</scope>
    <source>
        <strain evidence="3">Houghton</strain>
    </source>
</reference>
<evidence type="ECO:0000313" key="3">
    <source>
        <dbReference type="EMBL" id="CDI78462.1"/>
    </source>
</evidence>
<feature type="signal peptide" evidence="2">
    <location>
        <begin position="1"/>
        <end position="27"/>
    </location>
</feature>
<feature type="region of interest" description="Disordered" evidence="1">
    <location>
        <begin position="458"/>
        <end position="515"/>
    </location>
</feature>
<evidence type="ECO:0000256" key="2">
    <source>
        <dbReference type="SAM" id="SignalP"/>
    </source>
</evidence>
<protein>
    <submittedName>
        <fullName evidence="3">Uncharacterized protein</fullName>
    </submittedName>
</protein>
<dbReference type="GeneID" id="25268814"/>
<evidence type="ECO:0000256" key="1">
    <source>
        <dbReference type="SAM" id="MobiDB-lite"/>
    </source>
</evidence>
<organism evidence="3 4">
    <name type="scientific">Eimeria acervulina</name>
    <name type="common">Coccidian parasite</name>
    <dbReference type="NCBI Taxonomy" id="5801"/>
    <lineage>
        <taxon>Eukaryota</taxon>
        <taxon>Sar</taxon>
        <taxon>Alveolata</taxon>
        <taxon>Apicomplexa</taxon>
        <taxon>Conoidasida</taxon>
        <taxon>Coccidia</taxon>
        <taxon>Eucoccidiorida</taxon>
        <taxon>Eimeriorina</taxon>
        <taxon>Eimeriidae</taxon>
        <taxon>Eimeria</taxon>
    </lineage>
</organism>
<dbReference type="OrthoDB" id="346095at2759"/>
<reference evidence="3" key="1">
    <citation type="submission" date="2013-10" db="EMBL/GenBank/DDBJ databases">
        <title>Genomic analysis of the causative agents of coccidiosis in chickens.</title>
        <authorList>
            <person name="Reid A.J."/>
            <person name="Blake D."/>
            <person name="Billington K."/>
            <person name="Browne H."/>
            <person name="Dunn M."/>
            <person name="Hung S."/>
            <person name="Kawahara F."/>
            <person name="Miranda-Saavedra D."/>
            <person name="Mourier T."/>
            <person name="Nagra H."/>
            <person name="Otto T.D."/>
            <person name="Rawlings N."/>
            <person name="Sanchez A."/>
            <person name="Sanders M."/>
            <person name="Subramaniam C."/>
            <person name="Tay Y."/>
            <person name="Dear P."/>
            <person name="Doerig C."/>
            <person name="Gruber A."/>
            <person name="Parkinson J."/>
            <person name="Shirley M."/>
            <person name="Wan K.L."/>
            <person name="Berriman M."/>
            <person name="Tomley F."/>
            <person name="Pain A."/>
        </authorList>
    </citation>
    <scope>NUCLEOTIDE SEQUENCE</scope>
    <source>
        <strain evidence="3">Houghton</strain>
    </source>
</reference>
<dbReference type="VEuPathDB" id="ToxoDB:EAH_00007440"/>
<proteinExistence type="predicted"/>
<keyword evidence="4" id="KW-1185">Reference proteome</keyword>
<dbReference type="EMBL" id="HG670873">
    <property type="protein sequence ID" value="CDI78462.1"/>
    <property type="molecule type" value="Genomic_DNA"/>
</dbReference>
<keyword evidence="2" id="KW-0732">Signal</keyword>
<dbReference type="OMA" id="FARSKPF"/>
<gene>
    <name evidence="3" type="ORF">EAH_00007440</name>
</gene>
<accession>U6GFV3</accession>
<dbReference type="AlphaFoldDB" id="U6GFV3"/>